<dbReference type="InterPro" id="IPR002563">
    <property type="entry name" value="Flavin_Rdtase-like_dom"/>
</dbReference>
<dbReference type="Gene3D" id="2.30.110.10">
    <property type="entry name" value="Electron Transport, Fmn-binding Protein, Chain A"/>
    <property type="match status" value="1"/>
</dbReference>
<dbReference type="InterPro" id="IPR012349">
    <property type="entry name" value="Split_barrel_FMN-bd"/>
</dbReference>
<evidence type="ECO:0000313" key="5">
    <source>
        <dbReference type="Proteomes" id="UP000596427"/>
    </source>
</evidence>
<comment type="similarity">
    <text evidence="1">Belongs to the non-flavoprotein flavin reductase family.</text>
</comment>
<gene>
    <name evidence="4" type="ORF">EZH22_03585</name>
</gene>
<sequence>MSGPHGPAPLDAAAFRKAMRRMAAGVAVITTDGPAGRAGITVSSLASLCMEPPSVILCIHEKSAALAVIERNGVFVANVLAHHQSLVADAFAGQVPRFRDDKFASAEWHAAASGAPVLAGALMSFDCRLAAHHAYGTHRIVVGEVHAVHGVESDAEPLLYANRAYRRLSAA</sequence>
<evidence type="ECO:0000259" key="3">
    <source>
        <dbReference type="SMART" id="SM00903"/>
    </source>
</evidence>
<dbReference type="SMART" id="SM00903">
    <property type="entry name" value="Flavin_Reduct"/>
    <property type="match status" value="1"/>
</dbReference>
<dbReference type="GO" id="GO:0010181">
    <property type="term" value="F:FMN binding"/>
    <property type="evidence" value="ECO:0007669"/>
    <property type="project" value="InterPro"/>
</dbReference>
<accession>A0A974SJ76</accession>
<dbReference type="RefSeq" id="WP_203194411.1">
    <property type="nucleotide sequence ID" value="NZ_CP063362.1"/>
</dbReference>
<dbReference type="Proteomes" id="UP000596427">
    <property type="component" value="Chromosome"/>
</dbReference>
<evidence type="ECO:0000313" key="4">
    <source>
        <dbReference type="EMBL" id="QRG07495.1"/>
    </source>
</evidence>
<dbReference type="InterPro" id="IPR050268">
    <property type="entry name" value="NADH-dep_flavin_reductase"/>
</dbReference>
<organism evidence="4 5">
    <name type="scientific">Xanthobacter dioxanivorans</name>
    <dbReference type="NCBI Taxonomy" id="2528964"/>
    <lineage>
        <taxon>Bacteria</taxon>
        <taxon>Pseudomonadati</taxon>
        <taxon>Pseudomonadota</taxon>
        <taxon>Alphaproteobacteria</taxon>
        <taxon>Hyphomicrobiales</taxon>
        <taxon>Xanthobacteraceae</taxon>
        <taxon>Xanthobacter</taxon>
    </lineage>
</organism>
<dbReference type="PANTHER" id="PTHR30466">
    <property type="entry name" value="FLAVIN REDUCTASE"/>
    <property type="match status" value="1"/>
</dbReference>
<evidence type="ECO:0000256" key="2">
    <source>
        <dbReference type="ARBA" id="ARBA00023002"/>
    </source>
</evidence>
<name>A0A974SJ76_9HYPH</name>
<dbReference type="AlphaFoldDB" id="A0A974SJ76"/>
<evidence type="ECO:0000256" key="1">
    <source>
        <dbReference type="ARBA" id="ARBA00008898"/>
    </source>
</evidence>
<dbReference type="PANTHER" id="PTHR30466:SF11">
    <property type="entry name" value="FLAVIN-DEPENDENT MONOOXYGENASE, REDUCTASE SUBUNIT HSAB"/>
    <property type="match status" value="1"/>
</dbReference>
<keyword evidence="2" id="KW-0560">Oxidoreductase</keyword>
<keyword evidence="5" id="KW-1185">Reference proteome</keyword>
<dbReference type="KEGG" id="xdi:EZH22_03585"/>
<reference evidence="4 5" key="1">
    <citation type="submission" date="2020-10" db="EMBL/GenBank/DDBJ databases">
        <title>Degradation of 1,4-Dioxane by Xanthobacter sp. YN2, via a Novel Group-2 Soluble Di-Iron Monooxygenase.</title>
        <authorList>
            <person name="Ma F."/>
            <person name="Wang Y."/>
            <person name="Yang J."/>
            <person name="Guo H."/>
            <person name="Su D."/>
            <person name="Yu L."/>
        </authorList>
    </citation>
    <scope>NUCLEOTIDE SEQUENCE [LARGE SCALE GENOMIC DNA]</scope>
    <source>
        <strain evidence="4 5">YN2</strain>
    </source>
</reference>
<dbReference type="SUPFAM" id="SSF50475">
    <property type="entry name" value="FMN-binding split barrel"/>
    <property type="match status" value="1"/>
</dbReference>
<proteinExistence type="inferred from homology"/>
<dbReference type="GO" id="GO:0042602">
    <property type="term" value="F:riboflavin reductase (NADPH) activity"/>
    <property type="evidence" value="ECO:0007669"/>
    <property type="project" value="TreeGrafter"/>
</dbReference>
<dbReference type="EMBL" id="CP063362">
    <property type="protein sequence ID" value="QRG07495.1"/>
    <property type="molecule type" value="Genomic_DNA"/>
</dbReference>
<feature type="domain" description="Flavin reductase like" evidence="3">
    <location>
        <begin position="19"/>
        <end position="167"/>
    </location>
</feature>
<dbReference type="Pfam" id="PF01613">
    <property type="entry name" value="Flavin_Reduct"/>
    <property type="match status" value="1"/>
</dbReference>
<protein>
    <submittedName>
        <fullName evidence="4">Flavin reductase</fullName>
    </submittedName>
</protein>